<dbReference type="PANTHER" id="PTHR22802:SF458">
    <property type="entry name" value="C-TYPE LECTIN DOMAIN-CONTAINING PROTEIN"/>
    <property type="match status" value="1"/>
</dbReference>
<proteinExistence type="predicted"/>
<dbReference type="PANTHER" id="PTHR22802">
    <property type="entry name" value="C-TYPE LECTIN SUPERFAMILY MEMBER"/>
    <property type="match status" value="1"/>
</dbReference>
<sequence>MILFISVYFMLSSLLAFGQDLPPYEPCDLAYRLEQRGDFCFWHSSNDGAVGQMNFFEANQQCQLRGAKLATPNTQDIAEWFQLRQDVVGRRQRDYWIGGLDEPWRNGSYYWLDGTPWDQAHANNFWAVGEPSGPPNHCIALAGRDEIVKGYWDDRHCYNDDLDFICQRERRRVCTCSENESKFCDIGFGCTSFRVCESGLVITVQCAPGEVADSVNQTCAPANEVQAPCGQLRSCAGFGNASVPIYDNMCHTYYRCENDQWQEELDCPEGEIWDEIRQSCESVESTCEPCGHSSTTPDGSPCPGPRIPNIKL</sequence>
<accession>A0A8S4NQZ3</accession>
<organism evidence="6 7">
    <name type="scientific">Owenia fusiformis</name>
    <name type="common">Polychaete worm</name>
    <dbReference type="NCBI Taxonomy" id="6347"/>
    <lineage>
        <taxon>Eukaryota</taxon>
        <taxon>Metazoa</taxon>
        <taxon>Spiralia</taxon>
        <taxon>Lophotrochozoa</taxon>
        <taxon>Annelida</taxon>
        <taxon>Polychaeta</taxon>
        <taxon>Sedentaria</taxon>
        <taxon>Canalipalpata</taxon>
        <taxon>Sabellida</taxon>
        <taxon>Oweniida</taxon>
        <taxon>Oweniidae</taxon>
        <taxon>Owenia</taxon>
    </lineage>
</organism>
<dbReference type="PROSITE" id="PS00615">
    <property type="entry name" value="C_TYPE_LECTIN_1"/>
    <property type="match status" value="1"/>
</dbReference>
<evidence type="ECO:0000256" key="2">
    <source>
        <dbReference type="SAM" id="MobiDB-lite"/>
    </source>
</evidence>
<evidence type="ECO:0000259" key="4">
    <source>
        <dbReference type="PROSITE" id="PS50041"/>
    </source>
</evidence>
<evidence type="ECO:0000259" key="5">
    <source>
        <dbReference type="PROSITE" id="PS50940"/>
    </source>
</evidence>
<dbReference type="SUPFAM" id="SSF57625">
    <property type="entry name" value="Invertebrate chitin-binding proteins"/>
    <property type="match status" value="1"/>
</dbReference>
<dbReference type="AlphaFoldDB" id="A0A8S4NQZ3"/>
<dbReference type="Pfam" id="PF00059">
    <property type="entry name" value="Lectin_C"/>
    <property type="match status" value="1"/>
</dbReference>
<dbReference type="PROSITE" id="PS50041">
    <property type="entry name" value="C_TYPE_LECTIN_2"/>
    <property type="match status" value="1"/>
</dbReference>
<reference evidence="6" key="1">
    <citation type="submission" date="2022-03" db="EMBL/GenBank/DDBJ databases">
        <authorList>
            <person name="Martin C."/>
        </authorList>
    </citation>
    <scope>NUCLEOTIDE SEQUENCE</scope>
</reference>
<dbReference type="InterPro" id="IPR018378">
    <property type="entry name" value="C-type_lectin_CS"/>
</dbReference>
<dbReference type="Gene3D" id="3.10.100.10">
    <property type="entry name" value="Mannose-Binding Protein A, subunit A"/>
    <property type="match status" value="1"/>
</dbReference>
<dbReference type="SMART" id="SM00034">
    <property type="entry name" value="CLECT"/>
    <property type="match status" value="1"/>
</dbReference>
<comment type="caution">
    <text evidence="6">The sequence shown here is derived from an EMBL/GenBank/DDBJ whole genome shotgun (WGS) entry which is preliminary data.</text>
</comment>
<dbReference type="InterPro" id="IPR001304">
    <property type="entry name" value="C-type_lectin-like"/>
</dbReference>
<keyword evidence="3" id="KW-0732">Signal</keyword>
<evidence type="ECO:0008006" key="8">
    <source>
        <dbReference type="Google" id="ProtNLM"/>
    </source>
</evidence>
<dbReference type="GO" id="GO:0008061">
    <property type="term" value="F:chitin binding"/>
    <property type="evidence" value="ECO:0007669"/>
    <property type="project" value="InterPro"/>
</dbReference>
<gene>
    <name evidence="6" type="ORF">OFUS_LOCUS10158</name>
</gene>
<dbReference type="EMBL" id="CAIIXF020000005">
    <property type="protein sequence ID" value="CAH1783882.1"/>
    <property type="molecule type" value="Genomic_DNA"/>
</dbReference>
<dbReference type="SMART" id="SM00494">
    <property type="entry name" value="ChtBD2"/>
    <property type="match status" value="2"/>
</dbReference>
<dbReference type="GO" id="GO:0005576">
    <property type="term" value="C:extracellular region"/>
    <property type="evidence" value="ECO:0007669"/>
    <property type="project" value="InterPro"/>
</dbReference>
<dbReference type="CDD" id="cd00037">
    <property type="entry name" value="CLECT"/>
    <property type="match status" value="1"/>
</dbReference>
<evidence type="ECO:0000256" key="1">
    <source>
        <dbReference type="ARBA" id="ARBA00023157"/>
    </source>
</evidence>
<dbReference type="Gene3D" id="2.170.140.10">
    <property type="entry name" value="Chitin binding domain"/>
    <property type="match status" value="1"/>
</dbReference>
<feature type="domain" description="C-type lectin" evidence="4">
    <location>
        <begin position="36"/>
        <end position="157"/>
    </location>
</feature>
<dbReference type="InterPro" id="IPR036508">
    <property type="entry name" value="Chitin-bd_dom_sf"/>
</dbReference>
<feature type="domain" description="Chitin-binding type-2" evidence="5">
    <location>
        <begin position="232"/>
        <end position="289"/>
    </location>
</feature>
<keyword evidence="1" id="KW-1015">Disulfide bond</keyword>
<name>A0A8S4NQZ3_OWEFU</name>
<dbReference type="OrthoDB" id="6154520at2759"/>
<evidence type="ECO:0000313" key="6">
    <source>
        <dbReference type="EMBL" id="CAH1783882.1"/>
    </source>
</evidence>
<feature type="chain" id="PRO_5035745009" description="C-type lectin" evidence="3">
    <location>
        <begin position="19"/>
        <end position="312"/>
    </location>
</feature>
<dbReference type="InterPro" id="IPR002557">
    <property type="entry name" value="Chitin-bd_dom"/>
</dbReference>
<dbReference type="InterPro" id="IPR051004">
    <property type="entry name" value="DC-SIGN_domain-containing"/>
</dbReference>
<dbReference type="PROSITE" id="PS50940">
    <property type="entry name" value="CHIT_BIND_II"/>
    <property type="match status" value="1"/>
</dbReference>
<keyword evidence="7" id="KW-1185">Reference proteome</keyword>
<protein>
    <recommendedName>
        <fullName evidence="8">C-type lectin</fullName>
    </recommendedName>
</protein>
<dbReference type="Proteomes" id="UP000749559">
    <property type="component" value="Unassembled WGS sequence"/>
</dbReference>
<dbReference type="SUPFAM" id="SSF56436">
    <property type="entry name" value="C-type lectin-like"/>
    <property type="match status" value="1"/>
</dbReference>
<feature type="signal peptide" evidence="3">
    <location>
        <begin position="1"/>
        <end position="18"/>
    </location>
</feature>
<evidence type="ECO:0000256" key="3">
    <source>
        <dbReference type="SAM" id="SignalP"/>
    </source>
</evidence>
<dbReference type="InterPro" id="IPR016187">
    <property type="entry name" value="CTDL_fold"/>
</dbReference>
<dbReference type="InterPro" id="IPR016186">
    <property type="entry name" value="C-type_lectin-like/link_sf"/>
</dbReference>
<dbReference type="Pfam" id="PF01607">
    <property type="entry name" value="CBM_14"/>
    <property type="match status" value="1"/>
</dbReference>
<evidence type="ECO:0000313" key="7">
    <source>
        <dbReference type="Proteomes" id="UP000749559"/>
    </source>
</evidence>
<feature type="region of interest" description="Disordered" evidence="2">
    <location>
        <begin position="291"/>
        <end position="312"/>
    </location>
</feature>